<keyword evidence="1" id="KW-1185">Reference proteome</keyword>
<evidence type="ECO:0000313" key="1">
    <source>
        <dbReference type="Proteomes" id="UP000025227"/>
    </source>
</evidence>
<accession>A0A7I5EE03</accession>
<dbReference type="OrthoDB" id="407509at2759"/>
<sequence>MMNDVAPELCRWKRSAWGVCKIIEGDVKKTTNVGIRVHLHDTVVSPALIYASETWTLRNVDEHVVSDNHRALERRLSGILLYTHVQKGIRRSEKFHRKKMKYAVDYAKESKMRWAEHIMRYSDDRWTRADTECIPRGIKRTLGRMPTRWSDFFTIPLHGDTVVNEYPTERFFINSIDQSAW</sequence>
<name>A0A7I5EE03_HAECO</name>
<protein>
    <submittedName>
        <fullName evidence="2">Reverse transcriptase</fullName>
    </submittedName>
</protein>
<dbReference type="AlphaFoldDB" id="A0A7I5EE03"/>
<organism evidence="1 2">
    <name type="scientific">Haemonchus contortus</name>
    <name type="common">Barber pole worm</name>
    <dbReference type="NCBI Taxonomy" id="6289"/>
    <lineage>
        <taxon>Eukaryota</taxon>
        <taxon>Metazoa</taxon>
        <taxon>Ecdysozoa</taxon>
        <taxon>Nematoda</taxon>
        <taxon>Chromadorea</taxon>
        <taxon>Rhabditida</taxon>
        <taxon>Rhabditina</taxon>
        <taxon>Rhabditomorpha</taxon>
        <taxon>Strongyloidea</taxon>
        <taxon>Trichostrongylidae</taxon>
        <taxon>Haemonchus</taxon>
    </lineage>
</organism>
<proteinExistence type="predicted"/>
<dbReference type="WBParaSite" id="HCON_00174560-00001">
    <property type="protein sequence ID" value="HCON_00174560-00001"/>
    <property type="gene ID" value="HCON_00174560"/>
</dbReference>
<reference evidence="2" key="1">
    <citation type="submission" date="2020-12" db="UniProtKB">
        <authorList>
            <consortium name="WormBaseParasite"/>
        </authorList>
    </citation>
    <scope>IDENTIFICATION</scope>
    <source>
        <strain evidence="2">MHco3</strain>
    </source>
</reference>
<dbReference type="Proteomes" id="UP000025227">
    <property type="component" value="Unplaced"/>
</dbReference>
<evidence type="ECO:0000313" key="2">
    <source>
        <dbReference type="WBParaSite" id="HCON_00174560-00001"/>
    </source>
</evidence>